<sequence length="36" mass="4356">LRTNKKLMHWKRKPQTSFVKFLELQLKGSVSPLFRI</sequence>
<dbReference type="Proteomes" id="UP000024635">
    <property type="component" value="Unassembled WGS sequence"/>
</dbReference>
<name>A0A016WG67_9BILA</name>
<organism evidence="1 2">
    <name type="scientific">Ancylostoma ceylanicum</name>
    <dbReference type="NCBI Taxonomy" id="53326"/>
    <lineage>
        <taxon>Eukaryota</taxon>
        <taxon>Metazoa</taxon>
        <taxon>Ecdysozoa</taxon>
        <taxon>Nematoda</taxon>
        <taxon>Chromadorea</taxon>
        <taxon>Rhabditida</taxon>
        <taxon>Rhabditina</taxon>
        <taxon>Rhabditomorpha</taxon>
        <taxon>Strongyloidea</taxon>
        <taxon>Ancylostomatidae</taxon>
        <taxon>Ancylostomatinae</taxon>
        <taxon>Ancylostoma</taxon>
    </lineage>
</organism>
<reference evidence="2" key="1">
    <citation type="journal article" date="2015" name="Nat. Genet.">
        <title>The genome and transcriptome of the zoonotic hookworm Ancylostoma ceylanicum identify infection-specific gene families.</title>
        <authorList>
            <person name="Schwarz E.M."/>
            <person name="Hu Y."/>
            <person name="Antoshechkin I."/>
            <person name="Miller M.M."/>
            <person name="Sternberg P.W."/>
            <person name="Aroian R.V."/>
        </authorList>
    </citation>
    <scope>NUCLEOTIDE SEQUENCE</scope>
    <source>
        <strain evidence="2">HY135</strain>
    </source>
</reference>
<comment type="caution">
    <text evidence="1">The sequence shown here is derived from an EMBL/GenBank/DDBJ whole genome shotgun (WGS) entry which is preliminary data.</text>
</comment>
<accession>A0A016WG67</accession>
<keyword evidence="2" id="KW-1185">Reference proteome</keyword>
<evidence type="ECO:0000313" key="2">
    <source>
        <dbReference type="Proteomes" id="UP000024635"/>
    </source>
</evidence>
<feature type="non-terminal residue" evidence="1">
    <location>
        <position position="1"/>
    </location>
</feature>
<evidence type="ECO:0000313" key="1">
    <source>
        <dbReference type="EMBL" id="EYC37998.1"/>
    </source>
</evidence>
<protein>
    <submittedName>
        <fullName evidence="1">Uncharacterized protein</fullName>
    </submittedName>
</protein>
<proteinExistence type="predicted"/>
<dbReference type="AlphaFoldDB" id="A0A016WG67"/>
<gene>
    <name evidence="1" type="primary">Acey_s0750.g2037</name>
    <name evidence="1" type="ORF">Y032_0750g2037</name>
</gene>
<dbReference type="EMBL" id="JARK01000350">
    <property type="protein sequence ID" value="EYC37998.1"/>
    <property type="molecule type" value="Genomic_DNA"/>
</dbReference>